<feature type="compositionally biased region" description="Polar residues" evidence="1">
    <location>
        <begin position="8"/>
        <end position="17"/>
    </location>
</feature>
<name>A0A1G7ARB2_9ACTN</name>
<evidence type="ECO:0000256" key="1">
    <source>
        <dbReference type="SAM" id="MobiDB-lite"/>
    </source>
</evidence>
<dbReference type="STRING" id="675864.SAMN04489747_2706"/>
<dbReference type="EMBL" id="LT629688">
    <property type="protein sequence ID" value="SDE17389.1"/>
    <property type="molecule type" value="Genomic_DNA"/>
</dbReference>
<feature type="compositionally biased region" description="Basic and acidic residues" evidence="1">
    <location>
        <begin position="86"/>
        <end position="103"/>
    </location>
</feature>
<feature type="region of interest" description="Disordered" evidence="1">
    <location>
        <begin position="1"/>
        <end position="255"/>
    </location>
</feature>
<dbReference type="Proteomes" id="UP000198546">
    <property type="component" value="Chromosome i"/>
</dbReference>
<gene>
    <name evidence="2" type="ORF">SAMN04489747_2706</name>
</gene>
<keyword evidence="3" id="KW-1185">Reference proteome</keyword>
<dbReference type="AlphaFoldDB" id="A0A1G7ARB2"/>
<feature type="compositionally biased region" description="Pro residues" evidence="1">
    <location>
        <begin position="156"/>
        <end position="167"/>
    </location>
</feature>
<evidence type="ECO:0000313" key="3">
    <source>
        <dbReference type="Proteomes" id="UP000198546"/>
    </source>
</evidence>
<evidence type="ECO:0000313" key="2">
    <source>
        <dbReference type="EMBL" id="SDE17389.1"/>
    </source>
</evidence>
<feature type="compositionally biased region" description="Basic and acidic residues" evidence="1">
    <location>
        <begin position="41"/>
        <end position="58"/>
    </location>
</feature>
<protein>
    <submittedName>
        <fullName evidence="2">Uncharacterized protein</fullName>
    </submittedName>
</protein>
<proteinExistence type="predicted"/>
<feature type="compositionally biased region" description="Polar residues" evidence="1">
    <location>
        <begin position="63"/>
        <end position="83"/>
    </location>
</feature>
<feature type="compositionally biased region" description="Low complexity" evidence="1">
    <location>
        <begin position="129"/>
        <end position="144"/>
    </location>
</feature>
<accession>A0A1G7ARB2</accession>
<organism evidence="2 3">
    <name type="scientific">Auraticoccus monumenti</name>
    <dbReference type="NCBI Taxonomy" id="675864"/>
    <lineage>
        <taxon>Bacteria</taxon>
        <taxon>Bacillati</taxon>
        <taxon>Actinomycetota</taxon>
        <taxon>Actinomycetes</taxon>
        <taxon>Propionibacteriales</taxon>
        <taxon>Propionibacteriaceae</taxon>
        <taxon>Auraticoccus</taxon>
    </lineage>
</organism>
<reference evidence="2 3" key="1">
    <citation type="submission" date="2016-10" db="EMBL/GenBank/DDBJ databases">
        <authorList>
            <person name="de Groot N.N."/>
        </authorList>
    </citation>
    <scope>NUCLEOTIDE SEQUENCE [LARGE SCALE GENOMIC DNA]</scope>
    <source>
        <strain evidence="2 3">MON 2.2</strain>
    </source>
</reference>
<sequence>MAAPGQRGLTSRALTSTSPDAASDPQTSPPSSPTRPIGATRRTDSGSRVQERLGEQRARPRSGATSSAPTSCATLASPTSAVARSTPDRHPTAGSGRPERAGRGEWPQDVAFQLPHATHRGHSQQGRRLPSAGAGGPSSALAPGVVRRAPHLRPAPLRPPRRAPSPDPLLTDTRRPGPVDLGRAGRGEWPQDVAFQLPHATHRGHSPHGSRLPDNEGSRHGPRLPGTRTRVAPRRRVPHPPDDPSGPLAARTAAPVREARHRATCWISKSACCEDATERRLAV</sequence>